<feature type="transmembrane region" description="Helical" evidence="4">
    <location>
        <begin position="39"/>
        <end position="57"/>
    </location>
</feature>
<evidence type="ECO:0000313" key="6">
    <source>
        <dbReference type="Proteomes" id="UP001367508"/>
    </source>
</evidence>
<dbReference type="InterPro" id="IPR030184">
    <property type="entry name" value="WAT1-related"/>
</dbReference>
<evidence type="ECO:0008006" key="7">
    <source>
        <dbReference type="Google" id="ProtNLM"/>
    </source>
</evidence>
<dbReference type="GO" id="GO:0022857">
    <property type="term" value="F:transmembrane transporter activity"/>
    <property type="evidence" value="ECO:0007669"/>
    <property type="project" value="InterPro"/>
</dbReference>
<dbReference type="PANTHER" id="PTHR31218">
    <property type="entry name" value="WAT1-RELATED PROTEIN"/>
    <property type="match status" value="1"/>
</dbReference>
<gene>
    <name evidence="5" type="ORF">VNO77_08969</name>
</gene>
<feature type="transmembrane region" description="Helical" evidence="4">
    <location>
        <begin position="101"/>
        <end position="123"/>
    </location>
</feature>
<keyword evidence="6" id="KW-1185">Reference proteome</keyword>
<dbReference type="GO" id="GO:0016020">
    <property type="term" value="C:membrane"/>
    <property type="evidence" value="ECO:0007669"/>
    <property type="project" value="InterPro"/>
</dbReference>
<evidence type="ECO:0000313" key="5">
    <source>
        <dbReference type="EMBL" id="KAK7350389.1"/>
    </source>
</evidence>
<name>A0AAN9QWT0_CANGL</name>
<evidence type="ECO:0000256" key="3">
    <source>
        <dbReference type="ARBA" id="ARBA00023136"/>
    </source>
</evidence>
<protein>
    <recommendedName>
        <fullName evidence="7">WAT1-related protein</fullName>
    </recommendedName>
</protein>
<keyword evidence="2 4" id="KW-1133">Transmembrane helix</keyword>
<feature type="transmembrane region" description="Helical" evidence="4">
    <location>
        <begin position="212"/>
        <end position="232"/>
    </location>
</feature>
<proteinExistence type="predicted"/>
<dbReference type="AlphaFoldDB" id="A0AAN9QWT0"/>
<accession>A0AAN9QWT0</accession>
<keyword evidence="3 4" id="KW-0472">Membrane</keyword>
<feature type="transmembrane region" description="Helical" evidence="4">
    <location>
        <begin position="6"/>
        <end position="27"/>
    </location>
</feature>
<dbReference type="Proteomes" id="UP001367508">
    <property type="component" value="Unassembled WGS sequence"/>
</dbReference>
<feature type="transmembrane region" description="Helical" evidence="4">
    <location>
        <begin position="69"/>
        <end position="89"/>
    </location>
</feature>
<dbReference type="EMBL" id="JAYMYQ010000002">
    <property type="protein sequence ID" value="KAK7350389.1"/>
    <property type="molecule type" value="Genomic_DNA"/>
</dbReference>
<evidence type="ECO:0000256" key="2">
    <source>
        <dbReference type="ARBA" id="ARBA00022989"/>
    </source>
</evidence>
<organism evidence="5 6">
    <name type="scientific">Canavalia gladiata</name>
    <name type="common">Sword bean</name>
    <name type="synonym">Dolichos gladiatus</name>
    <dbReference type="NCBI Taxonomy" id="3824"/>
    <lineage>
        <taxon>Eukaryota</taxon>
        <taxon>Viridiplantae</taxon>
        <taxon>Streptophyta</taxon>
        <taxon>Embryophyta</taxon>
        <taxon>Tracheophyta</taxon>
        <taxon>Spermatophyta</taxon>
        <taxon>Magnoliopsida</taxon>
        <taxon>eudicotyledons</taxon>
        <taxon>Gunneridae</taxon>
        <taxon>Pentapetalae</taxon>
        <taxon>rosids</taxon>
        <taxon>fabids</taxon>
        <taxon>Fabales</taxon>
        <taxon>Fabaceae</taxon>
        <taxon>Papilionoideae</taxon>
        <taxon>50 kb inversion clade</taxon>
        <taxon>NPAAA clade</taxon>
        <taxon>indigoferoid/millettioid clade</taxon>
        <taxon>Phaseoleae</taxon>
        <taxon>Canavalia</taxon>
    </lineage>
</organism>
<sequence length="251" mass="27589">MGGLDYYLPVMAMLLIQFIYAGINLGTRTVFLEGMNPRVLVVYRHAFATIVIAPIAYFSGYSTLHHHSFFFFVAASLLPSHVYVFNYQLCVSFYRRKTGAYYLNLRSFSLIFLISLVGITLSQNLYFEGIYLASASIVSAMANLVPAVTFIIAACLGMEKVNFGSLRFLAKVVGTVICVSGAVSMALLKGPKLLNAEKLPYNSILGSGNENWLLGCLSLVGCCIAWALWLILQVPASASLTRSSQTRKNNF</sequence>
<comment type="caution">
    <text evidence="5">The sequence shown here is derived from an EMBL/GenBank/DDBJ whole genome shotgun (WGS) entry which is preliminary data.</text>
</comment>
<reference evidence="5 6" key="1">
    <citation type="submission" date="2024-01" db="EMBL/GenBank/DDBJ databases">
        <title>The genomes of 5 underutilized Papilionoideae crops provide insights into root nodulation and disease resistanc.</title>
        <authorList>
            <person name="Jiang F."/>
        </authorList>
    </citation>
    <scope>NUCLEOTIDE SEQUENCE [LARGE SCALE GENOMIC DNA]</scope>
    <source>
        <strain evidence="5">LVBAO_FW01</strain>
        <tissue evidence="5">Leaves</tissue>
    </source>
</reference>
<keyword evidence="1 4" id="KW-0812">Transmembrane</keyword>
<evidence type="ECO:0000256" key="4">
    <source>
        <dbReference type="SAM" id="Phobius"/>
    </source>
</evidence>
<evidence type="ECO:0000256" key="1">
    <source>
        <dbReference type="ARBA" id="ARBA00022692"/>
    </source>
</evidence>
<feature type="transmembrane region" description="Helical" evidence="4">
    <location>
        <begin position="129"/>
        <end position="156"/>
    </location>
</feature>
<feature type="transmembrane region" description="Helical" evidence="4">
    <location>
        <begin position="168"/>
        <end position="188"/>
    </location>
</feature>